<evidence type="ECO:0000313" key="3">
    <source>
        <dbReference type="Proteomes" id="UP000598775"/>
    </source>
</evidence>
<dbReference type="Pfam" id="PF01494">
    <property type="entry name" value="FAD_binding_3"/>
    <property type="match status" value="1"/>
</dbReference>
<evidence type="ECO:0000313" key="2">
    <source>
        <dbReference type="EMBL" id="GGF27762.1"/>
    </source>
</evidence>
<sequence>MTRQITALISGASIAGPALAYWLDRYGWACTVIERAPEFRDGGQNIDVRGAGREVLRRAGLEEAVRAATTGEVGTRFLGKGGAVVAEFPVRESESEGATAELEILRGDLARLLVDAGNERIEYIYGDQITGIDDSSDGVEVTFEHAAPRRFDLVIAADGMRSSTRDLVFGSEASVRPLGMQTTYLTIPRTETDTSWWNWYSEPGGLTVTLRPDRHGTTRAVLSSVVYGEQVDVDARAARTSAADHKARLRRQFAHVGWEAPRILAALDDSPDLYFESIGQVTAPRWSLGRVVLAGDAAWCASPVSGMGTSLSLVGAYVLAGELAAHVHHADAFAGYERIMRPFVNQAQNLPPGVPKIANPRTRAGLAALHVALRAASTPLVGKLTGRFFRPPADKIDLPDYSHLG</sequence>
<dbReference type="PANTHER" id="PTHR46865">
    <property type="entry name" value="OXIDOREDUCTASE-RELATED"/>
    <property type="match status" value="1"/>
</dbReference>
<reference evidence="2 3" key="1">
    <citation type="journal article" date="2014" name="Int. J. Syst. Evol. Microbiol.">
        <title>Complete genome sequence of Corynebacterium casei LMG S-19264T (=DSM 44701T), isolated from a smear-ripened cheese.</title>
        <authorList>
            <consortium name="US DOE Joint Genome Institute (JGI-PGF)"/>
            <person name="Walter F."/>
            <person name="Albersmeier A."/>
            <person name="Kalinowski J."/>
            <person name="Ruckert C."/>
        </authorList>
    </citation>
    <scope>NUCLEOTIDE SEQUENCE [LARGE SCALE GENOMIC DNA]</scope>
    <source>
        <strain evidence="2 3">CGMCC 1.12976</strain>
    </source>
</reference>
<dbReference type="InterPro" id="IPR051704">
    <property type="entry name" value="FAD_aromatic-hydroxylase"/>
</dbReference>
<dbReference type="PANTHER" id="PTHR46865:SF2">
    <property type="entry name" value="MONOOXYGENASE"/>
    <property type="match status" value="1"/>
</dbReference>
<name>A0A917B6M2_9MICO</name>
<dbReference type="PRINTS" id="PR00420">
    <property type="entry name" value="RNGMNOXGNASE"/>
</dbReference>
<dbReference type="SUPFAM" id="SSF51905">
    <property type="entry name" value="FAD/NAD(P)-binding domain"/>
    <property type="match status" value="1"/>
</dbReference>
<dbReference type="EMBL" id="BMGP01000003">
    <property type="protein sequence ID" value="GGF27762.1"/>
    <property type="molecule type" value="Genomic_DNA"/>
</dbReference>
<organism evidence="2 3">
    <name type="scientific">Subtercola lobariae</name>
    <dbReference type="NCBI Taxonomy" id="1588641"/>
    <lineage>
        <taxon>Bacteria</taxon>
        <taxon>Bacillati</taxon>
        <taxon>Actinomycetota</taxon>
        <taxon>Actinomycetes</taxon>
        <taxon>Micrococcales</taxon>
        <taxon>Microbacteriaceae</taxon>
        <taxon>Subtercola</taxon>
    </lineage>
</organism>
<dbReference type="Gene3D" id="3.30.9.10">
    <property type="entry name" value="D-Amino Acid Oxidase, subunit A, domain 2"/>
    <property type="match status" value="1"/>
</dbReference>
<gene>
    <name evidence="2" type="ORF">GCM10011399_21320</name>
</gene>
<dbReference type="GO" id="GO:0071949">
    <property type="term" value="F:FAD binding"/>
    <property type="evidence" value="ECO:0007669"/>
    <property type="project" value="InterPro"/>
</dbReference>
<dbReference type="InterPro" id="IPR036188">
    <property type="entry name" value="FAD/NAD-bd_sf"/>
</dbReference>
<dbReference type="GO" id="GO:0004497">
    <property type="term" value="F:monooxygenase activity"/>
    <property type="evidence" value="ECO:0007669"/>
    <property type="project" value="UniProtKB-KW"/>
</dbReference>
<dbReference type="Proteomes" id="UP000598775">
    <property type="component" value="Unassembled WGS sequence"/>
</dbReference>
<comment type="caution">
    <text evidence="2">The sequence shown here is derived from an EMBL/GenBank/DDBJ whole genome shotgun (WGS) entry which is preliminary data.</text>
</comment>
<protein>
    <submittedName>
        <fullName evidence="2">FAD-binding monooxygenase</fullName>
    </submittedName>
</protein>
<feature type="domain" description="FAD-binding" evidence="1">
    <location>
        <begin position="6"/>
        <end position="346"/>
    </location>
</feature>
<evidence type="ECO:0000259" key="1">
    <source>
        <dbReference type="Pfam" id="PF01494"/>
    </source>
</evidence>
<keyword evidence="3" id="KW-1185">Reference proteome</keyword>
<dbReference type="InterPro" id="IPR002938">
    <property type="entry name" value="FAD-bd"/>
</dbReference>
<accession>A0A917B6M2</accession>
<dbReference type="Gene3D" id="3.50.50.60">
    <property type="entry name" value="FAD/NAD(P)-binding domain"/>
    <property type="match status" value="1"/>
</dbReference>
<keyword evidence="2" id="KW-0560">Oxidoreductase</keyword>
<dbReference type="RefSeq" id="WP_188677920.1">
    <property type="nucleotide sequence ID" value="NZ_BMGP01000003.1"/>
</dbReference>
<keyword evidence="2" id="KW-0503">Monooxygenase</keyword>
<dbReference type="AlphaFoldDB" id="A0A917B6M2"/>
<proteinExistence type="predicted"/>